<dbReference type="PANTHER" id="PTHR43687:SF6">
    <property type="entry name" value="L-ASPARTATE SEMIALDEHYDE SULFURTRANSFERASE IRON-SULFUR SUBUNIT"/>
    <property type="match status" value="1"/>
</dbReference>
<comment type="caution">
    <text evidence="9">The sequence shown here is derived from an EMBL/GenBank/DDBJ whole genome shotgun (WGS) entry which is preliminary data.</text>
</comment>
<sequence>MALPMIREIFTQLFRTPATNQFPARHLPKSVTEFLKKVGSGEARMIPPVATPPAFRGKIQYDRDGCIGCKLCLKVCPAHAIEFIPETKRVRIYVASCIFCGQCNDICPKHVLTMSDEFLLATEDRFAENQIVE</sequence>
<dbReference type="RefSeq" id="WP_211529886.1">
    <property type="nucleotide sequence ID" value="NZ_JWHL01000002.1"/>
</dbReference>
<keyword evidence="7" id="KW-0411">Iron-sulfur</keyword>
<keyword evidence="1" id="KW-0813">Transport</keyword>
<dbReference type="GO" id="GO:0051539">
    <property type="term" value="F:4 iron, 4 sulfur cluster binding"/>
    <property type="evidence" value="ECO:0007669"/>
    <property type="project" value="UniProtKB-KW"/>
</dbReference>
<evidence type="ECO:0000313" key="10">
    <source>
        <dbReference type="Proteomes" id="UP000730161"/>
    </source>
</evidence>
<evidence type="ECO:0000256" key="6">
    <source>
        <dbReference type="ARBA" id="ARBA00023004"/>
    </source>
</evidence>
<evidence type="ECO:0000256" key="5">
    <source>
        <dbReference type="ARBA" id="ARBA00022982"/>
    </source>
</evidence>
<dbReference type="Gene3D" id="3.30.70.3270">
    <property type="match status" value="1"/>
</dbReference>
<dbReference type="Pfam" id="PF13237">
    <property type="entry name" value="Fer4_10"/>
    <property type="match status" value="1"/>
</dbReference>
<accession>A0A8J8B4Q2</accession>
<keyword evidence="4" id="KW-0677">Repeat</keyword>
<keyword evidence="2" id="KW-0004">4Fe-4S</keyword>
<evidence type="ECO:0000256" key="7">
    <source>
        <dbReference type="ARBA" id="ARBA00023014"/>
    </source>
</evidence>
<keyword evidence="3" id="KW-0479">Metal-binding</keyword>
<evidence type="ECO:0000313" key="9">
    <source>
        <dbReference type="EMBL" id="MBR1368274.1"/>
    </source>
</evidence>
<dbReference type="GO" id="GO:0016491">
    <property type="term" value="F:oxidoreductase activity"/>
    <property type="evidence" value="ECO:0007669"/>
    <property type="project" value="UniProtKB-ARBA"/>
</dbReference>
<dbReference type="InterPro" id="IPR017896">
    <property type="entry name" value="4Fe4S_Fe-S-bd"/>
</dbReference>
<gene>
    <name evidence="9" type="ORF">RJ53_01685</name>
</gene>
<dbReference type="InterPro" id="IPR017900">
    <property type="entry name" value="4Fe4S_Fe_S_CS"/>
</dbReference>
<keyword evidence="5" id="KW-0249">Electron transport</keyword>
<dbReference type="OrthoDB" id="23833at2157"/>
<evidence type="ECO:0000256" key="3">
    <source>
        <dbReference type="ARBA" id="ARBA00022723"/>
    </source>
</evidence>
<feature type="domain" description="4Fe-4S ferredoxin-type" evidence="8">
    <location>
        <begin position="88"/>
        <end position="117"/>
    </location>
</feature>
<evidence type="ECO:0000256" key="4">
    <source>
        <dbReference type="ARBA" id="ARBA00022737"/>
    </source>
</evidence>
<dbReference type="EMBL" id="JWHL01000002">
    <property type="protein sequence ID" value="MBR1368274.1"/>
    <property type="molecule type" value="Genomic_DNA"/>
</dbReference>
<dbReference type="Proteomes" id="UP000730161">
    <property type="component" value="Unassembled WGS sequence"/>
</dbReference>
<dbReference type="PANTHER" id="PTHR43687">
    <property type="entry name" value="ADENYLYLSULFATE REDUCTASE, BETA SUBUNIT"/>
    <property type="match status" value="1"/>
</dbReference>
<evidence type="ECO:0000256" key="1">
    <source>
        <dbReference type="ARBA" id="ARBA00022448"/>
    </source>
</evidence>
<dbReference type="AlphaFoldDB" id="A0A8J8B4Q2"/>
<dbReference type="GO" id="GO:0046872">
    <property type="term" value="F:metal ion binding"/>
    <property type="evidence" value="ECO:0007669"/>
    <property type="project" value="UniProtKB-KW"/>
</dbReference>
<dbReference type="SUPFAM" id="SSF54862">
    <property type="entry name" value="4Fe-4S ferredoxins"/>
    <property type="match status" value="1"/>
</dbReference>
<evidence type="ECO:0000256" key="2">
    <source>
        <dbReference type="ARBA" id="ARBA00022485"/>
    </source>
</evidence>
<name>A0A8J8B4Q2_9EURY</name>
<dbReference type="PROSITE" id="PS51379">
    <property type="entry name" value="4FE4S_FER_2"/>
    <property type="match status" value="2"/>
</dbReference>
<reference evidence="9" key="1">
    <citation type="submission" date="2014-12" db="EMBL/GenBank/DDBJ databases">
        <authorList>
            <person name="Huang H.-H."/>
            <person name="Chen S.-C."/>
            <person name="Lai M.-C."/>
        </authorList>
    </citation>
    <scope>NUCLEOTIDE SEQUENCE</scope>
    <source>
        <strain evidence="9">K1F9705b</strain>
    </source>
</reference>
<protein>
    <submittedName>
        <fullName evidence="9">NADH-quinone oxidoreductase</fullName>
    </submittedName>
</protein>
<keyword evidence="10" id="KW-1185">Reference proteome</keyword>
<dbReference type="PROSITE" id="PS00198">
    <property type="entry name" value="4FE4S_FER_1"/>
    <property type="match status" value="2"/>
</dbReference>
<keyword evidence="6" id="KW-0408">Iron</keyword>
<dbReference type="InterPro" id="IPR050572">
    <property type="entry name" value="Fe-S_Ferredoxin"/>
</dbReference>
<organism evidence="9 10">
    <name type="scientific">Methanocalculus chunghsingensis</name>
    <dbReference type="NCBI Taxonomy" id="156457"/>
    <lineage>
        <taxon>Archaea</taxon>
        <taxon>Methanobacteriati</taxon>
        <taxon>Methanobacteriota</taxon>
        <taxon>Stenosarchaea group</taxon>
        <taxon>Methanomicrobia</taxon>
        <taxon>Methanomicrobiales</taxon>
        <taxon>Methanocalculaceae</taxon>
        <taxon>Methanocalculus</taxon>
    </lineage>
</organism>
<proteinExistence type="predicted"/>
<evidence type="ECO:0000259" key="8">
    <source>
        <dbReference type="PROSITE" id="PS51379"/>
    </source>
</evidence>
<feature type="domain" description="4Fe-4S ferredoxin-type" evidence="8">
    <location>
        <begin position="57"/>
        <end position="86"/>
    </location>
</feature>
<dbReference type="NCBIfam" id="NF006221">
    <property type="entry name" value="PRK08348.1"/>
    <property type="match status" value="1"/>
</dbReference>